<keyword evidence="3" id="KW-1003">Cell membrane</keyword>
<dbReference type="STRING" id="571932.SAMN05421743_103156"/>
<evidence type="ECO:0000256" key="5">
    <source>
        <dbReference type="ARBA" id="ARBA00022989"/>
    </source>
</evidence>
<dbReference type="Proteomes" id="UP000198584">
    <property type="component" value="Unassembled WGS sequence"/>
</dbReference>
<dbReference type="RefSeq" id="WP_093043022.1">
    <property type="nucleotide sequence ID" value="NZ_FNQR01000003.1"/>
</dbReference>
<feature type="transmembrane region" description="Helical" evidence="8">
    <location>
        <begin position="413"/>
        <end position="429"/>
    </location>
</feature>
<name>A0A1H3Z8Y5_9BACI</name>
<comment type="subcellular location">
    <subcellularLocation>
        <location evidence="1">Cell membrane</location>
        <topology evidence="1">Multi-pass membrane protein</topology>
    </subcellularLocation>
</comment>
<dbReference type="InterPro" id="IPR050545">
    <property type="entry name" value="Mycobact_MmpL"/>
</dbReference>
<dbReference type="Pfam" id="PF03176">
    <property type="entry name" value="MMPL"/>
    <property type="match status" value="1"/>
</dbReference>
<feature type="transmembrane region" description="Helical" evidence="8">
    <location>
        <begin position="461"/>
        <end position="479"/>
    </location>
</feature>
<protein>
    <submittedName>
        <fullName evidence="10">MMPL family protein</fullName>
    </submittedName>
</protein>
<sequence length="498" mass="55920">MKFLQKLSKLLINHPMRIIFIALLVILLLGVGARNVNMATGNETLVSTDTDVYQDNKKLEEEFGGESITVLYEGEDLLTPDNLNHMKGLEDQLEQNNAIFSIFSPVTLVENMSTKQQENYQEGLIDIIDGLDEMGTKLKESGEKLTENSRDDSQTKLPDIESKMAELDEAFAKMTSGQEKLKSGTGQLKTGLAEYGKQTQEVGENLHKMSQEMNAAQNPQARQLEQLGEQLMQLSQKMMQTSEKSASLTQIPDRTINGLNNMEQGLNQQIGELQNFQAEQEQQLEELAKLGDGLTEMGDNLIYISKNMEEMIAYSDTMKAGLPEKQSTLDHMIYNDDNQLRSSFEEIVIDDKYMLMIIKFEGNVDDVTKSGTVAAINNYMKENPNDHAEIMVSGKPVLDDSIRTSMKESMQKMMMLSVAFMIIVLSVVFKVSWRLLPLVVILVAVVGTVGLMGWLNIPITMVSMAVFPILIGLGIDYAIQFHSRYTEELREGEDSYEE</sequence>
<organism evidence="10 11">
    <name type="scientific">Thalassobacillus cyri</name>
    <dbReference type="NCBI Taxonomy" id="571932"/>
    <lineage>
        <taxon>Bacteria</taxon>
        <taxon>Bacillati</taxon>
        <taxon>Bacillota</taxon>
        <taxon>Bacilli</taxon>
        <taxon>Bacillales</taxon>
        <taxon>Bacillaceae</taxon>
        <taxon>Thalassobacillus</taxon>
    </lineage>
</organism>
<keyword evidence="6 8" id="KW-0472">Membrane</keyword>
<evidence type="ECO:0000256" key="4">
    <source>
        <dbReference type="ARBA" id="ARBA00022692"/>
    </source>
</evidence>
<proteinExistence type="inferred from homology"/>
<dbReference type="EMBL" id="FNQR01000003">
    <property type="protein sequence ID" value="SEA19792.1"/>
    <property type="molecule type" value="Genomic_DNA"/>
</dbReference>
<dbReference type="PANTHER" id="PTHR33406:SF6">
    <property type="entry name" value="MEMBRANE PROTEIN YDGH-RELATED"/>
    <property type="match status" value="1"/>
</dbReference>
<feature type="domain" description="Membrane transport protein MMPL" evidence="9">
    <location>
        <begin position="277"/>
        <end position="495"/>
    </location>
</feature>
<keyword evidence="5 8" id="KW-1133">Transmembrane helix</keyword>
<dbReference type="OrthoDB" id="9809027at2"/>
<accession>A0A1H3Z8Y5</accession>
<dbReference type="Gene3D" id="1.20.1640.10">
    <property type="entry name" value="Multidrug efflux transporter AcrB transmembrane domain"/>
    <property type="match status" value="1"/>
</dbReference>
<evidence type="ECO:0000256" key="2">
    <source>
        <dbReference type="ARBA" id="ARBA00010157"/>
    </source>
</evidence>
<keyword evidence="4 8" id="KW-0812">Transmembrane</keyword>
<reference evidence="11" key="1">
    <citation type="submission" date="2016-10" db="EMBL/GenBank/DDBJ databases">
        <authorList>
            <person name="Varghese N."/>
            <person name="Submissions S."/>
        </authorList>
    </citation>
    <scope>NUCLEOTIDE SEQUENCE [LARGE SCALE GENOMIC DNA]</scope>
    <source>
        <strain evidence="11">CCM7597</strain>
    </source>
</reference>
<evidence type="ECO:0000313" key="11">
    <source>
        <dbReference type="Proteomes" id="UP000198584"/>
    </source>
</evidence>
<comment type="similarity">
    <text evidence="2">Belongs to the resistance-nodulation-cell division (RND) (TC 2.A.6) family. MmpL subfamily.</text>
</comment>
<evidence type="ECO:0000259" key="9">
    <source>
        <dbReference type="Pfam" id="PF03176"/>
    </source>
</evidence>
<evidence type="ECO:0000256" key="8">
    <source>
        <dbReference type="SAM" id="Phobius"/>
    </source>
</evidence>
<dbReference type="InterPro" id="IPR004869">
    <property type="entry name" value="MMPL_dom"/>
</dbReference>
<dbReference type="PANTHER" id="PTHR33406">
    <property type="entry name" value="MEMBRANE PROTEIN MJ1562-RELATED"/>
    <property type="match status" value="1"/>
</dbReference>
<feature type="coiled-coil region" evidence="7">
    <location>
        <begin position="224"/>
        <end position="286"/>
    </location>
</feature>
<dbReference type="AlphaFoldDB" id="A0A1H3Z8Y5"/>
<evidence type="ECO:0000313" key="10">
    <source>
        <dbReference type="EMBL" id="SEA19792.1"/>
    </source>
</evidence>
<dbReference type="SUPFAM" id="SSF82866">
    <property type="entry name" value="Multidrug efflux transporter AcrB transmembrane domain"/>
    <property type="match status" value="1"/>
</dbReference>
<evidence type="ECO:0000256" key="6">
    <source>
        <dbReference type="ARBA" id="ARBA00023136"/>
    </source>
</evidence>
<dbReference type="GO" id="GO:0005886">
    <property type="term" value="C:plasma membrane"/>
    <property type="evidence" value="ECO:0007669"/>
    <property type="project" value="UniProtKB-SubCell"/>
</dbReference>
<evidence type="ECO:0000256" key="7">
    <source>
        <dbReference type="SAM" id="Coils"/>
    </source>
</evidence>
<keyword evidence="7" id="KW-0175">Coiled coil</keyword>
<gene>
    <name evidence="10" type="ORF">SAMN05421743_103156</name>
</gene>
<evidence type="ECO:0000256" key="3">
    <source>
        <dbReference type="ARBA" id="ARBA00022475"/>
    </source>
</evidence>
<evidence type="ECO:0000256" key="1">
    <source>
        <dbReference type="ARBA" id="ARBA00004651"/>
    </source>
</evidence>
<keyword evidence="11" id="KW-1185">Reference proteome</keyword>